<evidence type="ECO:0000313" key="8">
    <source>
        <dbReference type="Proteomes" id="UP000184192"/>
    </source>
</evidence>
<feature type="chain" id="PRO_5009916188" evidence="5">
    <location>
        <begin position="27"/>
        <end position="650"/>
    </location>
</feature>
<evidence type="ECO:0000313" key="7">
    <source>
        <dbReference type="EMBL" id="SHI52063.1"/>
    </source>
</evidence>
<dbReference type="EMBL" id="FQZN01000003">
    <property type="protein sequence ID" value="SHI52063.1"/>
    <property type="molecule type" value="Genomic_DNA"/>
</dbReference>
<accession>A0A1M6BTZ1</accession>
<organism evidence="7 8">
    <name type="scientific">Bacteroides stercorirosoris</name>
    <dbReference type="NCBI Taxonomy" id="871324"/>
    <lineage>
        <taxon>Bacteria</taxon>
        <taxon>Pseudomonadati</taxon>
        <taxon>Bacteroidota</taxon>
        <taxon>Bacteroidia</taxon>
        <taxon>Bacteroidales</taxon>
        <taxon>Bacteroidaceae</taxon>
        <taxon>Bacteroides</taxon>
    </lineage>
</organism>
<dbReference type="PROSITE" id="PS51257">
    <property type="entry name" value="PROKAR_LIPOPROTEIN"/>
    <property type="match status" value="1"/>
</dbReference>
<evidence type="ECO:0000256" key="3">
    <source>
        <dbReference type="ARBA" id="ARBA00022729"/>
    </source>
</evidence>
<dbReference type="AlphaFoldDB" id="A0A1M6BTZ1"/>
<feature type="signal peptide" evidence="5">
    <location>
        <begin position="1"/>
        <end position="26"/>
    </location>
</feature>
<dbReference type="Proteomes" id="UP000184192">
    <property type="component" value="Unassembled WGS sequence"/>
</dbReference>
<name>A0A1M6BTZ1_9BACE</name>
<keyword evidence="3 5" id="KW-0732">Signal</keyword>
<gene>
    <name evidence="7" type="ORF">SAMN05444350_103148</name>
</gene>
<evidence type="ECO:0000256" key="5">
    <source>
        <dbReference type="SAM" id="SignalP"/>
    </source>
</evidence>
<comment type="subcellular location">
    <subcellularLocation>
        <location evidence="1">Fimbrium</location>
    </subcellularLocation>
</comment>
<evidence type="ECO:0000259" key="6">
    <source>
        <dbReference type="Pfam" id="PF06321"/>
    </source>
</evidence>
<evidence type="ECO:0000256" key="1">
    <source>
        <dbReference type="ARBA" id="ARBA00004561"/>
    </source>
</evidence>
<keyword evidence="4" id="KW-0281">Fimbrium</keyword>
<dbReference type="RefSeq" id="WP_025832816.1">
    <property type="nucleotide sequence ID" value="NZ_FQZN01000003.1"/>
</dbReference>
<dbReference type="GeneID" id="92710965"/>
<dbReference type="GO" id="GO:0009289">
    <property type="term" value="C:pilus"/>
    <property type="evidence" value="ECO:0007669"/>
    <property type="project" value="UniProtKB-SubCell"/>
</dbReference>
<dbReference type="eggNOG" id="ENOG5033Q86">
    <property type="taxonomic scope" value="Bacteria"/>
</dbReference>
<proteinExistence type="inferred from homology"/>
<reference evidence="8" key="1">
    <citation type="submission" date="2016-11" db="EMBL/GenBank/DDBJ databases">
        <authorList>
            <person name="Varghese N."/>
            <person name="Submissions S."/>
        </authorList>
    </citation>
    <scope>NUCLEOTIDE SEQUENCE [LARGE SCALE GENOMIC DNA]</scope>
    <source>
        <strain evidence="8">DSM 26884</strain>
    </source>
</reference>
<keyword evidence="8" id="KW-1185">Reference proteome</keyword>
<evidence type="ECO:0000256" key="2">
    <source>
        <dbReference type="ARBA" id="ARBA00006011"/>
    </source>
</evidence>
<dbReference type="Pfam" id="PF06321">
    <property type="entry name" value="P_gingi_FimA"/>
    <property type="match status" value="1"/>
</dbReference>
<comment type="similarity">
    <text evidence="2">Belongs to the bacteroidetes fimbrillin superfamily. FimA/Mfa1 family.</text>
</comment>
<dbReference type="InterPro" id="IPR029141">
    <property type="entry name" value="FimA_N"/>
</dbReference>
<sequence>MIKNRKQFSAWVIGLLALSLAGCSEAEVLPATTPGDDPLAGDPTRREVILGFQNKLNIKTAGADTRAANARVATTRADDAIATTEENEITSLDIYVFSSDKEEGPYTYQERFCYRADGSTVPNATKIILTVEGNNVALATLRPKKGLFTKFYCIANQPKLLKAGAEYTVFTPLEQSSPGADYNVVTKAGVPTETDFLTFTTPLLDPAEATDILLTPLPMVGSYSPALDLRDISMGSRTRINMTLSRIVSRFDIINDEKLSHLTITGVSMGHGRKGVTFFPVVPVEDADPTKTLITYPDRDFDGADANKGTQTGAFYSYPSPIADKGYLIIKGKYALNMTDMPQEVSYMVDFEQSVAGTGGYIEVKPNHRYTVRITDADPFKLDVNITVSDWTDGGDFEYQPENELVIGTLAAEPAGATAIENNNTATVSPDETEYFSIPFTSNSEAECSIVYTSSPGGSAEWLKTEITKDVVTRAGSTSYTCKVSKNTGYSGNLFPKAIIVLRSKAGREESQIVVKASVGVPTVAAATGTPSEPAGVNSYVAGSEAPDVATGVLSMQKQENAGTTSSMKLTVTAKGGSRISGLPAWLKADKTVGHATEAVDYTFTLDQNAKGFPTGPFPADGAATFEIQNLSDAAKKVTVTVNVTEAAAP</sequence>
<feature type="domain" description="Major fimbrial subunit protein N-terminal" evidence="6">
    <location>
        <begin position="73"/>
        <end position="199"/>
    </location>
</feature>
<evidence type="ECO:0000256" key="4">
    <source>
        <dbReference type="ARBA" id="ARBA00023263"/>
    </source>
</evidence>
<protein>
    <submittedName>
        <fullName evidence="7">Major fimbrial subunit protein (FimA)</fullName>
    </submittedName>
</protein>